<dbReference type="Gramene" id="OB07G28340.1">
    <property type="protein sequence ID" value="OB07G28340.1"/>
    <property type="gene ID" value="OB07G28340"/>
</dbReference>
<dbReference type="HOGENOM" id="CLU_2310433_0_0_1"/>
<keyword evidence="3" id="KW-1185">Reference proteome</keyword>
<dbReference type="Proteomes" id="UP000006038">
    <property type="component" value="Chromosome 7"/>
</dbReference>
<reference evidence="2" key="1">
    <citation type="journal article" date="2013" name="Nat. Commun.">
        <title>Whole-genome sequencing of Oryza brachyantha reveals mechanisms underlying Oryza genome evolution.</title>
        <authorList>
            <person name="Chen J."/>
            <person name="Huang Q."/>
            <person name="Gao D."/>
            <person name="Wang J."/>
            <person name="Lang Y."/>
            <person name="Liu T."/>
            <person name="Li B."/>
            <person name="Bai Z."/>
            <person name="Luis Goicoechea J."/>
            <person name="Liang C."/>
            <person name="Chen C."/>
            <person name="Zhang W."/>
            <person name="Sun S."/>
            <person name="Liao Y."/>
            <person name="Zhang X."/>
            <person name="Yang L."/>
            <person name="Song C."/>
            <person name="Wang M."/>
            <person name="Shi J."/>
            <person name="Liu G."/>
            <person name="Liu J."/>
            <person name="Zhou H."/>
            <person name="Zhou W."/>
            <person name="Yu Q."/>
            <person name="An N."/>
            <person name="Chen Y."/>
            <person name="Cai Q."/>
            <person name="Wang B."/>
            <person name="Liu B."/>
            <person name="Min J."/>
            <person name="Huang Y."/>
            <person name="Wu H."/>
            <person name="Li Z."/>
            <person name="Zhang Y."/>
            <person name="Yin Y."/>
            <person name="Song W."/>
            <person name="Jiang J."/>
            <person name="Jackson S.A."/>
            <person name="Wing R.A."/>
            <person name="Wang J."/>
            <person name="Chen M."/>
        </authorList>
    </citation>
    <scope>NUCLEOTIDE SEQUENCE [LARGE SCALE GENOMIC DNA]</scope>
    <source>
        <strain evidence="2">cv. IRGC 101232</strain>
    </source>
</reference>
<proteinExistence type="predicted"/>
<evidence type="ECO:0000313" key="2">
    <source>
        <dbReference type="EnsemblPlants" id="OB07G28340.1"/>
    </source>
</evidence>
<reference evidence="2" key="2">
    <citation type="submission" date="2013-04" db="UniProtKB">
        <authorList>
            <consortium name="EnsemblPlants"/>
        </authorList>
    </citation>
    <scope>IDENTIFICATION</scope>
</reference>
<evidence type="ECO:0000313" key="3">
    <source>
        <dbReference type="Proteomes" id="UP000006038"/>
    </source>
</evidence>
<name>J3MN52_ORYBR</name>
<organism evidence="2">
    <name type="scientific">Oryza brachyantha</name>
    <name type="common">malo sina</name>
    <dbReference type="NCBI Taxonomy" id="4533"/>
    <lineage>
        <taxon>Eukaryota</taxon>
        <taxon>Viridiplantae</taxon>
        <taxon>Streptophyta</taxon>
        <taxon>Embryophyta</taxon>
        <taxon>Tracheophyta</taxon>
        <taxon>Spermatophyta</taxon>
        <taxon>Magnoliopsida</taxon>
        <taxon>Liliopsida</taxon>
        <taxon>Poales</taxon>
        <taxon>Poaceae</taxon>
        <taxon>BOP clade</taxon>
        <taxon>Oryzoideae</taxon>
        <taxon>Oryzeae</taxon>
        <taxon>Oryzinae</taxon>
        <taxon>Oryza</taxon>
    </lineage>
</organism>
<evidence type="ECO:0000256" key="1">
    <source>
        <dbReference type="SAM" id="MobiDB-lite"/>
    </source>
</evidence>
<sequence>MDVPDKTLKDAAPTPTGDGHAARMLRPGARMSGLRMPGLRTLGPRDENDVTVGAGRTPSNVLLNVMVATAFPDAAYSAMLSPSATDTCTTPELKSSRTVV</sequence>
<dbReference type="AlphaFoldDB" id="J3MN52"/>
<feature type="region of interest" description="Disordered" evidence="1">
    <location>
        <begin position="1"/>
        <end position="26"/>
    </location>
</feature>
<accession>J3MN52</accession>
<protein>
    <submittedName>
        <fullName evidence="2">Uncharacterized protein</fullName>
    </submittedName>
</protein>
<dbReference type="EnsemblPlants" id="OB07G28340.1">
    <property type="protein sequence ID" value="OB07G28340.1"/>
    <property type="gene ID" value="OB07G28340"/>
</dbReference>